<keyword evidence="7" id="KW-0456">Lyase</keyword>
<dbReference type="PROSITE" id="PS00105">
    <property type="entry name" value="AA_TRANSFER_CLASS_1"/>
    <property type="match status" value="1"/>
</dbReference>
<keyword evidence="6" id="KW-0663">Pyridoxal phosphate</keyword>
<sequence>MLLSPHGGDVVGVAEQLGVAVHSLTDFSANINPWGMPDTLRQALHAQLDLAQPYPDLDYRALHRALAAHHQLPPEWIVAGNGETELIFNLVEALQPRQALLLTPSFAEYRRALQRVGCTLRHYTLRAETGFTVDGALLDAINADLDCVFLCTPNNPTGLTVSPELLLALAERCQRLGVRLIVDEAFWDFIADEPGAIPLLARFPTLCVLRSLTKFYAIAGLRLGYLLSADPALTAQVRALRHPWSINAFAALAGEWVLRDDDYRQRTLAWLAHERPWLQAALQALTGLTVWPGRANYLLLRCERPALDLRQALLAHGLLIRSCANYPGLDARYYRVCVRLRPDNARLIAALRQVLSRDAG</sequence>
<organism evidence="11 12">
    <name type="scientific">Edwardsiella hoshinae</name>
    <dbReference type="NCBI Taxonomy" id="93378"/>
    <lineage>
        <taxon>Bacteria</taxon>
        <taxon>Pseudomonadati</taxon>
        <taxon>Pseudomonadota</taxon>
        <taxon>Gammaproteobacteria</taxon>
        <taxon>Enterobacterales</taxon>
        <taxon>Hafniaceae</taxon>
        <taxon>Edwardsiella</taxon>
    </lineage>
</organism>
<dbReference type="Pfam" id="PF00155">
    <property type="entry name" value="Aminotran_1_2"/>
    <property type="match status" value="1"/>
</dbReference>
<proteinExistence type="predicted"/>
<comment type="catalytic activity">
    <reaction evidence="9">
        <text>O-phospho-L-threonine + H(+) = (R)-1-aminopropan-2-yl phosphate + CO2</text>
        <dbReference type="Rhea" id="RHEA:11492"/>
        <dbReference type="ChEBI" id="CHEBI:15378"/>
        <dbReference type="ChEBI" id="CHEBI:16526"/>
        <dbReference type="ChEBI" id="CHEBI:58563"/>
        <dbReference type="ChEBI" id="CHEBI:58675"/>
        <dbReference type="EC" id="4.1.1.81"/>
    </reaction>
</comment>
<dbReference type="InterPro" id="IPR004839">
    <property type="entry name" value="Aminotransferase_I/II_large"/>
</dbReference>
<evidence type="ECO:0000256" key="6">
    <source>
        <dbReference type="ARBA" id="ARBA00022898"/>
    </source>
</evidence>
<dbReference type="RefSeq" id="WP_070244951.1">
    <property type="nucleotide sequence ID" value="NZ_CP016043.1"/>
</dbReference>
<protein>
    <recommendedName>
        <fullName evidence="4">threonine-phosphate decarboxylase</fullName>
        <ecNumber evidence="4">4.1.1.81</ecNumber>
    </recommendedName>
    <alternativeName>
        <fullName evidence="8">L-threonine-O-3-phosphate decarboxylase</fullName>
    </alternativeName>
</protein>
<dbReference type="EMBL" id="CP016043">
    <property type="protein sequence ID" value="AOV97041.1"/>
    <property type="molecule type" value="Genomic_DNA"/>
</dbReference>
<dbReference type="Gene3D" id="3.40.640.10">
    <property type="entry name" value="Type I PLP-dependent aspartate aminotransferase-like (Major domain)"/>
    <property type="match status" value="1"/>
</dbReference>
<evidence type="ECO:0000256" key="4">
    <source>
        <dbReference type="ARBA" id="ARBA00012285"/>
    </source>
</evidence>
<reference evidence="11 12" key="1">
    <citation type="submission" date="2016-06" db="EMBL/GenBank/DDBJ databases">
        <title>Complete genome sequence of Edwardsiella hoshinae ATCC 35051.</title>
        <authorList>
            <person name="Reichley S.R."/>
            <person name="Waldbieser G.C."/>
            <person name="Lawrence M.L."/>
            <person name="Griffin M.J."/>
        </authorList>
    </citation>
    <scope>NUCLEOTIDE SEQUENCE [LARGE SCALE GENOMIC DNA]</scope>
    <source>
        <strain evidence="11 12">ATCC 35051</strain>
    </source>
</reference>
<dbReference type="InterPro" id="IPR015424">
    <property type="entry name" value="PyrdxlP-dep_Trfase"/>
</dbReference>
<keyword evidence="5" id="KW-0169">Cobalamin biosynthesis</keyword>
<keyword evidence="12" id="KW-1185">Reference proteome</keyword>
<comment type="cofactor">
    <cofactor evidence="1">
        <name>pyridoxal 5'-phosphate</name>
        <dbReference type="ChEBI" id="CHEBI:597326"/>
    </cofactor>
</comment>
<evidence type="ECO:0000256" key="5">
    <source>
        <dbReference type="ARBA" id="ARBA00022573"/>
    </source>
</evidence>
<dbReference type="InterPro" id="IPR015422">
    <property type="entry name" value="PyrdxlP-dep_Trfase_small"/>
</dbReference>
<dbReference type="NCBIfam" id="TIGR01140">
    <property type="entry name" value="L_thr_O3P_dcar"/>
    <property type="match status" value="1"/>
</dbReference>
<dbReference type="PANTHER" id="PTHR42885:SF1">
    <property type="entry name" value="THREONINE-PHOSPHATE DECARBOXYLASE"/>
    <property type="match status" value="1"/>
</dbReference>
<evidence type="ECO:0000259" key="10">
    <source>
        <dbReference type="Pfam" id="PF00155"/>
    </source>
</evidence>
<dbReference type="InterPro" id="IPR015421">
    <property type="entry name" value="PyrdxlP-dep_Trfase_major"/>
</dbReference>
<comment type="function">
    <text evidence="2">Decarboxylates L-threonine-O-3-phosphate to yield (R)-1-amino-2-propanol O-2-phosphate, the precursor for the linkage between the nucleotide loop and the corrin ring in cobalamin.</text>
</comment>
<evidence type="ECO:0000256" key="1">
    <source>
        <dbReference type="ARBA" id="ARBA00001933"/>
    </source>
</evidence>
<comment type="pathway">
    <text evidence="3">Cofactor biosynthesis; adenosylcobalamin biosynthesis.</text>
</comment>
<dbReference type="PANTHER" id="PTHR42885">
    <property type="entry name" value="HISTIDINOL-PHOSPHATE AMINOTRANSFERASE-RELATED"/>
    <property type="match status" value="1"/>
</dbReference>
<evidence type="ECO:0000256" key="7">
    <source>
        <dbReference type="ARBA" id="ARBA00023239"/>
    </source>
</evidence>
<feature type="domain" description="Aminotransferase class I/classII large" evidence="10">
    <location>
        <begin position="25"/>
        <end position="344"/>
    </location>
</feature>
<evidence type="ECO:0000313" key="12">
    <source>
        <dbReference type="Proteomes" id="UP000175893"/>
    </source>
</evidence>
<dbReference type="SUPFAM" id="SSF53383">
    <property type="entry name" value="PLP-dependent transferases"/>
    <property type="match status" value="1"/>
</dbReference>
<evidence type="ECO:0000313" key="11">
    <source>
        <dbReference type="EMBL" id="AOV97041.1"/>
    </source>
</evidence>
<name>A0ABM6EJJ0_9GAMM</name>
<gene>
    <name evidence="11" type="ORF">A9798_08715</name>
</gene>
<dbReference type="EC" id="4.1.1.81" evidence="4"/>
<evidence type="ECO:0000256" key="2">
    <source>
        <dbReference type="ARBA" id="ARBA00003444"/>
    </source>
</evidence>
<accession>A0ABM6EJJ0</accession>
<dbReference type="Gene3D" id="3.90.1150.10">
    <property type="entry name" value="Aspartate Aminotransferase, domain 1"/>
    <property type="match status" value="1"/>
</dbReference>
<dbReference type="CDD" id="cd00609">
    <property type="entry name" value="AAT_like"/>
    <property type="match status" value="1"/>
</dbReference>
<evidence type="ECO:0000256" key="3">
    <source>
        <dbReference type="ARBA" id="ARBA00004953"/>
    </source>
</evidence>
<evidence type="ECO:0000256" key="9">
    <source>
        <dbReference type="ARBA" id="ARBA00048531"/>
    </source>
</evidence>
<dbReference type="InterPro" id="IPR005860">
    <property type="entry name" value="CobD"/>
</dbReference>
<dbReference type="InterPro" id="IPR004838">
    <property type="entry name" value="NHTrfase_class1_PyrdxlP-BS"/>
</dbReference>
<dbReference type="Proteomes" id="UP000175893">
    <property type="component" value="Chromosome"/>
</dbReference>
<evidence type="ECO:0000256" key="8">
    <source>
        <dbReference type="ARBA" id="ARBA00029996"/>
    </source>
</evidence>